<comment type="caution">
    <text evidence="3">The sequence shown here is derived from an EMBL/GenBank/DDBJ whole genome shotgun (WGS) entry which is preliminary data.</text>
</comment>
<organism evidence="3 4">
    <name type="scientific">Cyanobium usitatum str. Tous</name>
    <dbReference type="NCBI Taxonomy" id="2116684"/>
    <lineage>
        <taxon>Bacteria</taxon>
        <taxon>Bacillati</taxon>
        <taxon>Cyanobacteriota</taxon>
        <taxon>Cyanophyceae</taxon>
        <taxon>Synechococcales</taxon>
        <taxon>Prochlorococcaceae</taxon>
        <taxon>Cyanobium</taxon>
    </lineage>
</organism>
<dbReference type="Proteomes" id="UP000243002">
    <property type="component" value="Unassembled WGS sequence"/>
</dbReference>
<dbReference type="InterPro" id="IPR036868">
    <property type="entry name" value="TusA-like_sf"/>
</dbReference>
<dbReference type="InterPro" id="IPR001455">
    <property type="entry name" value="TusA-like"/>
</dbReference>
<gene>
    <name evidence="3" type="ORF">C7K55_09610</name>
</gene>
<accession>A0A2P7MTY2</accession>
<dbReference type="PANTHER" id="PTHR33279">
    <property type="entry name" value="SULFUR CARRIER PROTEIN YEDF-RELATED"/>
    <property type="match status" value="1"/>
</dbReference>
<dbReference type="Pfam" id="PF01206">
    <property type="entry name" value="TusA"/>
    <property type="match status" value="1"/>
</dbReference>
<dbReference type="CDD" id="cd00291">
    <property type="entry name" value="SirA_YedF_YeeD"/>
    <property type="match status" value="1"/>
</dbReference>
<keyword evidence="4" id="KW-1185">Reference proteome</keyword>
<feature type="domain" description="UPF0033" evidence="2">
    <location>
        <begin position="13"/>
        <end position="82"/>
    </location>
</feature>
<dbReference type="RefSeq" id="WP_106632510.1">
    <property type="nucleotide sequence ID" value="NZ_PXXO01000010.1"/>
</dbReference>
<reference evidence="3 4" key="1">
    <citation type="journal article" date="2018" name="Environ. Microbiol.">
        <title>Ecological and genomic features of two widespread freshwater picocyanobacteria.</title>
        <authorList>
            <person name="Cabello-Yeves P.J."/>
            <person name="Picazo A."/>
            <person name="Camacho A."/>
            <person name="Callieri C."/>
            <person name="Rosselli R."/>
            <person name="Roda-Garcia J.J."/>
            <person name="Coutinho F.H."/>
            <person name="Rodriguez-Valera F."/>
        </authorList>
    </citation>
    <scope>NUCLEOTIDE SEQUENCE [LARGE SCALE GENOMIC DNA]</scope>
    <source>
        <strain evidence="3 4">Tous</strain>
    </source>
</reference>
<protein>
    <recommendedName>
        <fullName evidence="2">UPF0033 domain-containing protein</fullName>
    </recommendedName>
</protein>
<dbReference type="AlphaFoldDB" id="A0A2P7MTY2"/>
<name>A0A2P7MTY2_9CYAN</name>
<sequence length="86" mass="9272">MSASWADGNPDAQLDLRGIACPLNFIRTKLALERLVPGQILQVDLDRGEPQQQVTQGLESAGHGVTCCDHPEQQGAVRLQVRCHGG</sequence>
<dbReference type="Gene3D" id="3.30.110.40">
    <property type="entry name" value="TusA-like domain"/>
    <property type="match status" value="1"/>
</dbReference>
<evidence type="ECO:0000313" key="4">
    <source>
        <dbReference type="Proteomes" id="UP000243002"/>
    </source>
</evidence>
<evidence type="ECO:0000256" key="1">
    <source>
        <dbReference type="ARBA" id="ARBA00008984"/>
    </source>
</evidence>
<dbReference type="PANTHER" id="PTHR33279:SF19">
    <property type="entry name" value="SSL1707 PROTEIN"/>
    <property type="match status" value="1"/>
</dbReference>
<dbReference type="EMBL" id="PXXO01000010">
    <property type="protein sequence ID" value="PSJ04700.1"/>
    <property type="molecule type" value="Genomic_DNA"/>
</dbReference>
<evidence type="ECO:0000313" key="3">
    <source>
        <dbReference type="EMBL" id="PSJ04700.1"/>
    </source>
</evidence>
<evidence type="ECO:0000259" key="2">
    <source>
        <dbReference type="Pfam" id="PF01206"/>
    </source>
</evidence>
<comment type="similarity">
    <text evidence="1">Belongs to the sulfur carrier protein TusA family.</text>
</comment>
<dbReference type="OrthoDB" id="9794210at2"/>
<dbReference type="SUPFAM" id="SSF64307">
    <property type="entry name" value="SirA-like"/>
    <property type="match status" value="1"/>
</dbReference>
<proteinExistence type="inferred from homology"/>